<evidence type="ECO:0000256" key="5">
    <source>
        <dbReference type="ARBA" id="ARBA00022806"/>
    </source>
</evidence>
<evidence type="ECO:0000256" key="9">
    <source>
        <dbReference type="ARBA" id="ARBA00023204"/>
    </source>
</evidence>
<dbReference type="PANTHER" id="PTHR30591">
    <property type="entry name" value="RECBCD ENZYME SUBUNIT RECC"/>
    <property type="match status" value="1"/>
</dbReference>
<evidence type="ECO:0000313" key="13">
    <source>
        <dbReference type="Proteomes" id="UP000551501"/>
    </source>
</evidence>
<dbReference type="InterPro" id="IPR011335">
    <property type="entry name" value="Restrct_endonuc-II-like"/>
</dbReference>
<dbReference type="PIRSF" id="PIRSF000980">
    <property type="entry name" value="RecC"/>
    <property type="match status" value="1"/>
</dbReference>
<dbReference type="SUPFAM" id="SSF52980">
    <property type="entry name" value="Restriction endonuclease-like"/>
    <property type="match status" value="1"/>
</dbReference>
<evidence type="ECO:0000313" key="12">
    <source>
        <dbReference type="EMBL" id="MBB4136419.1"/>
    </source>
</evidence>
<evidence type="ECO:0000256" key="2">
    <source>
        <dbReference type="ARBA" id="ARBA00022741"/>
    </source>
</evidence>
<dbReference type="SUPFAM" id="SSF52540">
    <property type="entry name" value="P-loop containing nucleoside triphosphate hydrolases"/>
    <property type="match status" value="2"/>
</dbReference>
<dbReference type="EMBL" id="JACIFP010000001">
    <property type="protein sequence ID" value="MBB4136419.1"/>
    <property type="molecule type" value="Genomic_DNA"/>
</dbReference>
<dbReference type="InterPro" id="IPR027417">
    <property type="entry name" value="P-loop_NTPase"/>
</dbReference>
<dbReference type="GO" id="GO:0003678">
    <property type="term" value="F:DNA helicase activity"/>
    <property type="evidence" value="ECO:0007669"/>
    <property type="project" value="UniProtKB-UniRule"/>
</dbReference>
<evidence type="ECO:0000256" key="4">
    <source>
        <dbReference type="ARBA" id="ARBA00022801"/>
    </source>
</evidence>
<dbReference type="Proteomes" id="UP000551501">
    <property type="component" value="Unassembled WGS sequence"/>
</dbReference>
<keyword evidence="9 10" id="KW-0234">DNA repair</keyword>
<keyword evidence="3 10" id="KW-0227">DNA damage</keyword>
<keyword evidence="13" id="KW-1185">Reference proteome</keyword>
<comment type="function">
    <text evidence="10">A helicase/nuclease that prepares dsDNA breaks (DSB) for recombinational DNA repair. Binds to DSBs and unwinds DNA via a highly rapid and processive ATP-dependent bidirectional helicase activity. Unwinds dsDNA until it encounters a Chi (crossover hotspot instigator) sequence from the 3' direction. Cuts ssDNA a few nucleotides 3' to the Chi site. The properties and activities of the enzyme are changed at Chi. The Chi-altered holoenzyme produces a long 3'-ssDNA overhang and facilitates RecA-binding to the ssDNA for homologous DNA recombination and repair. Holoenzyme degrades any linearized DNA that is unable to undergo homologous recombination. In the holoenzyme this subunit recognizes the wild-type Chi sequence, and when added to isolated RecB increases its ATP-dependent helicase processivity.</text>
</comment>
<dbReference type="GO" id="GO:0009338">
    <property type="term" value="C:exodeoxyribonuclease V complex"/>
    <property type="evidence" value="ECO:0007669"/>
    <property type="project" value="InterPro"/>
</dbReference>
<dbReference type="Pfam" id="PF17946">
    <property type="entry name" value="RecC_C"/>
    <property type="match status" value="1"/>
</dbReference>
<keyword evidence="7 10" id="KW-0067">ATP-binding</keyword>
<comment type="subunit">
    <text evidence="10">Heterotrimer of RecB, RecC and RecD. All subunits contribute to DNA-binding.</text>
</comment>
<dbReference type="HAMAP" id="MF_01486">
    <property type="entry name" value="RecC"/>
    <property type="match status" value="1"/>
</dbReference>
<dbReference type="RefSeq" id="WP_183371399.1">
    <property type="nucleotide sequence ID" value="NZ_BAABHL010000120.1"/>
</dbReference>
<protein>
    <recommendedName>
        <fullName evidence="10">RecBCD enzyme subunit RecC</fullName>
    </recommendedName>
    <alternativeName>
        <fullName evidence="10">Exonuclease V subunit RecC</fullName>
        <shortName evidence="10">ExoV subunit RecC</shortName>
    </alternativeName>
    <alternativeName>
        <fullName evidence="10">Helicase/nuclease RecBCD subunit RecC</fullName>
    </alternativeName>
</protein>
<dbReference type="NCBIfam" id="TIGR01450">
    <property type="entry name" value="recC"/>
    <property type="match status" value="1"/>
</dbReference>
<keyword evidence="8 10" id="KW-0238">DNA-binding</keyword>
<dbReference type="InterPro" id="IPR006697">
    <property type="entry name" value="RecC"/>
</dbReference>
<gene>
    <name evidence="10" type="primary">recC</name>
    <name evidence="12" type="ORF">BKA16_002971</name>
</gene>
<dbReference type="Gene3D" id="3.40.50.10930">
    <property type="match status" value="1"/>
</dbReference>
<dbReference type="AlphaFoldDB" id="A0A840F4L6"/>
<dbReference type="Gene3D" id="1.10.10.160">
    <property type="match status" value="1"/>
</dbReference>
<evidence type="ECO:0000256" key="10">
    <source>
        <dbReference type="HAMAP-Rule" id="MF_01486"/>
    </source>
</evidence>
<evidence type="ECO:0000256" key="8">
    <source>
        <dbReference type="ARBA" id="ARBA00023125"/>
    </source>
</evidence>
<dbReference type="Gene3D" id="3.40.50.300">
    <property type="entry name" value="P-loop containing nucleotide triphosphate hydrolases"/>
    <property type="match status" value="2"/>
</dbReference>
<evidence type="ECO:0000256" key="3">
    <source>
        <dbReference type="ARBA" id="ARBA00022763"/>
    </source>
</evidence>
<dbReference type="GO" id="GO:0003677">
    <property type="term" value="F:DNA binding"/>
    <property type="evidence" value="ECO:0007669"/>
    <property type="project" value="UniProtKB-UniRule"/>
</dbReference>
<keyword evidence="1 10" id="KW-0540">Nuclease</keyword>
<feature type="domain" description="RecC C-terminal" evidence="11">
    <location>
        <begin position="796"/>
        <end position="1020"/>
    </location>
</feature>
<comment type="caution">
    <text evidence="12">The sequence shown here is derived from an EMBL/GenBank/DDBJ whole genome shotgun (WGS) entry which is preliminary data.</text>
</comment>
<sequence>MLTVHRAARADTLVGVLADVLATPLDDPMTTEIVAVPERGVERWLQQRLSLRLQIAANISFDSPAALLSQVSAALADDADAAQNWFADRLRWPVLRVLDAHLADPRLDVLAAHLGLSGGPGDELRSGRRFATAATVAGLFGAYGWQRPTMITDWAAGRDTDGAGNELAEHLRWQPWFWRLVREEVGVPHPAQDLSELTGRLRESPGAVDLPERLSVFGSTRIPQTLHAVLEALAAHREVGLYLPHPSDALWRRVAADPVDTRVLRSAYTAAAPDHPLLSALSRDVQEMQQVLAPSIDADLHHETENDGAASPRTVLAALQSGLERDRLESASLVADTSIEVHACHGPERQVEVLRDRLLHLFADDETLEPRDVLIMCPDVEAFAPLIRGAFGQTGLHHPAFDLRVRLADRGLRESNGVLDVLARILDLAAGRVRAGELLDLVAAEPVRARFGFTDNDVDTLSGWVVRSGMRWGVDARQRDRFGLGGFPQGTVATGLDRVLLGVVAEESENEWLATALPLSGIDSTDTDLVGRFAEFCDRLATFIDAVDGRHSVGAWADLLTGAVDALTDVTDDGEWQRAQAVGMIADALPGDDDTELELGDLRDLVAGLVAARPTRSNFCTGELTVCSMTPMRSVPHRAIVLLGMDTGVYPRPGSIDGDDALAVAPLIGERNRRDEDRQIFLDAVTAADDHLLVFYTGANPLTGTRLPPAVVVSELVDAVDTLIGHRGDESPIVHRHSLQAFDERNFVDVDGHGPFSFDTTLLAGARELSAVTRSQRPAPALSSISEARLAPPEKADVGLDELVSFFAAPVEGFARQRLGVGIPDGEESYPDQLAIALDGLEQWGVGNRYLQALLDGRDPIAAQGAELRRGSLPPFAFGADAFGPIREKAQAVAAAAHGYRSDAADAIDVRVDLSGGRRLYGTVGDVFDGRLVPVSYSRLGAKHRLAAWIRLLAMAAGGSSPVTEAVVVGSAGGYRPSARMSRLAPPGDAADILATLIAIRDAGLTAPIGLTLDAAESAAREFVRGGNDRQAMRRAGWAYQKSYGDKNRYAGLVFHGDPEAAVTFEELCVAVPDVLDDAASLPGTASTPMYVRLAAAVFGPLIANEEDR</sequence>
<name>A0A840F4L6_9ACTN</name>
<comment type="similarity">
    <text evidence="10">Belongs to the RecC family.</text>
</comment>
<dbReference type="InterPro" id="IPR013986">
    <property type="entry name" value="DExx_box_DNA_helicase_dom_sf"/>
</dbReference>
<evidence type="ECO:0000256" key="7">
    <source>
        <dbReference type="ARBA" id="ARBA00022840"/>
    </source>
</evidence>
<reference evidence="12 13" key="1">
    <citation type="submission" date="2020-08" db="EMBL/GenBank/DDBJ databases">
        <title>Sequencing the genomes of 1000 actinobacteria strains.</title>
        <authorList>
            <person name="Klenk H.-P."/>
        </authorList>
    </citation>
    <scope>NUCLEOTIDE SEQUENCE [LARGE SCALE GENOMIC DNA]</scope>
    <source>
        <strain evidence="12 13">DSM 45298</strain>
    </source>
</reference>
<organism evidence="12 13">
    <name type="scientific">Gordonia humi</name>
    <dbReference type="NCBI Taxonomy" id="686429"/>
    <lineage>
        <taxon>Bacteria</taxon>
        <taxon>Bacillati</taxon>
        <taxon>Actinomycetota</taxon>
        <taxon>Actinomycetes</taxon>
        <taxon>Mycobacteriales</taxon>
        <taxon>Gordoniaceae</taxon>
        <taxon>Gordonia</taxon>
    </lineage>
</organism>
<dbReference type="Pfam" id="PF04257">
    <property type="entry name" value="Exonuc_V_gamma"/>
    <property type="match status" value="1"/>
</dbReference>
<keyword evidence="5 10" id="KW-0347">Helicase</keyword>
<accession>A0A840F4L6</accession>
<comment type="miscellaneous">
    <text evidence="10">In the RecBCD complex, RecB has a slow 3'-5' helicase, an exonuclease activity and loads RecA onto ssDNA, RecD has a fast 5'-3' helicase activity, while RecC stimulates the ATPase and processivity of the RecB helicase and contributes to recognition of the Chi site.</text>
</comment>
<dbReference type="PANTHER" id="PTHR30591:SF1">
    <property type="entry name" value="RECBCD ENZYME SUBUNIT RECC"/>
    <property type="match status" value="1"/>
</dbReference>
<evidence type="ECO:0000256" key="1">
    <source>
        <dbReference type="ARBA" id="ARBA00022722"/>
    </source>
</evidence>
<evidence type="ECO:0000259" key="11">
    <source>
        <dbReference type="Pfam" id="PF17946"/>
    </source>
</evidence>
<keyword evidence="4 10" id="KW-0378">Hydrolase</keyword>
<evidence type="ECO:0000256" key="6">
    <source>
        <dbReference type="ARBA" id="ARBA00022839"/>
    </source>
</evidence>
<dbReference type="GO" id="GO:0008854">
    <property type="term" value="F:exodeoxyribonuclease V activity"/>
    <property type="evidence" value="ECO:0007669"/>
    <property type="project" value="InterPro"/>
</dbReference>
<dbReference type="GO" id="GO:0000724">
    <property type="term" value="P:double-strand break repair via homologous recombination"/>
    <property type="evidence" value="ECO:0007669"/>
    <property type="project" value="UniProtKB-UniRule"/>
</dbReference>
<proteinExistence type="inferred from homology"/>
<dbReference type="InterPro" id="IPR041500">
    <property type="entry name" value="RecC_C"/>
</dbReference>
<dbReference type="GO" id="GO:0005524">
    <property type="term" value="F:ATP binding"/>
    <property type="evidence" value="ECO:0007669"/>
    <property type="project" value="UniProtKB-UniRule"/>
</dbReference>
<dbReference type="Gene3D" id="1.10.10.990">
    <property type="match status" value="1"/>
</dbReference>
<keyword evidence="2 10" id="KW-0547">Nucleotide-binding</keyword>
<keyword evidence="6 10" id="KW-0269">Exonuclease</keyword>